<sequence>MTLTDNWHEWREEWMYIAEHSGLDEYVFATTPTKMMDSWLEKAPDTPLMRSLTERVLSLKTHDLTGAMVIADAVRHCLSPLRQRPHLVYTYYGVQDGVLSVKTRGLTGAMVIADVVRRCLSPLRQRPRLAYTYYGVQDST</sequence>
<dbReference type="EMBL" id="PQIB02000001">
    <property type="protein sequence ID" value="RLN39701.1"/>
    <property type="molecule type" value="Genomic_DNA"/>
</dbReference>
<reference evidence="2" key="1">
    <citation type="journal article" date="2019" name="Nat. Commun.">
        <title>The genome of broomcorn millet.</title>
        <authorList>
            <person name="Zou C."/>
            <person name="Miki D."/>
            <person name="Li D."/>
            <person name="Tang Q."/>
            <person name="Xiao L."/>
            <person name="Rajput S."/>
            <person name="Deng P."/>
            <person name="Jia W."/>
            <person name="Huang R."/>
            <person name="Zhang M."/>
            <person name="Sun Y."/>
            <person name="Hu J."/>
            <person name="Fu X."/>
            <person name="Schnable P.S."/>
            <person name="Li F."/>
            <person name="Zhang H."/>
            <person name="Feng B."/>
            <person name="Zhu X."/>
            <person name="Liu R."/>
            <person name="Schnable J.C."/>
            <person name="Zhu J.-K."/>
            <person name="Zhang H."/>
        </authorList>
    </citation>
    <scope>NUCLEOTIDE SEQUENCE [LARGE SCALE GENOMIC DNA]</scope>
</reference>
<gene>
    <name evidence="1" type="ORF">C2845_PM01G31780</name>
</gene>
<dbReference type="PANTHER" id="PTHR33026">
    <property type="entry name" value="OS06G0360600 PROTEIN"/>
    <property type="match status" value="1"/>
</dbReference>
<organism evidence="1 2">
    <name type="scientific">Panicum miliaceum</name>
    <name type="common">Proso millet</name>
    <name type="synonym">Broomcorn millet</name>
    <dbReference type="NCBI Taxonomy" id="4540"/>
    <lineage>
        <taxon>Eukaryota</taxon>
        <taxon>Viridiplantae</taxon>
        <taxon>Streptophyta</taxon>
        <taxon>Embryophyta</taxon>
        <taxon>Tracheophyta</taxon>
        <taxon>Spermatophyta</taxon>
        <taxon>Magnoliopsida</taxon>
        <taxon>Liliopsida</taxon>
        <taxon>Poales</taxon>
        <taxon>Poaceae</taxon>
        <taxon>PACMAD clade</taxon>
        <taxon>Panicoideae</taxon>
        <taxon>Panicodae</taxon>
        <taxon>Paniceae</taxon>
        <taxon>Panicinae</taxon>
        <taxon>Panicum</taxon>
        <taxon>Panicum sect. Panicum</taxon>
    </lineage>
</organism>
<name>A0A3L6TJM7_PANMI</name>
<accession>A0A3L6TJM7</accession>
<protein>
    <submittedName>
        <fullName evidence="1">Uncharacterized protein</fullName>
    </submittedName>
</protein>
<keyword evidence="2" id="KW-1185">Reference proteome</keyword>
<dbReference type="PANTHER" id="PTHR33026:SF7">
    <property type="entry name" value="OS03G0100275 PROTEIN"/>
    <property type="match status" value="1"/>
</dbReference>
<proteinExistence type="predicted"/>
<evidence type="ECO:0000313" key="1">
    <source>
        <dbReference type="EMBL" id="RLN39701.1"/>
    </source>
</evidence>
<dbReference type="Proteomes" id="UP000275267">
    <property type="component" value="Unassembled WGS sequence"/>
</dbReference>
<comment type="caution">
    <text evidence="1">The sequence shown here is derived from an EMBL/GenBank/DDBJ whole genome shotgun (WGS) entry which is preliminary data.</text>
</comment>
<dbReference type="AlphaFoldDB" id="A0A3L6TJM7"/>
<evidence type="ECO:0000313" key="2">
    <source>
        <dbReference type="Proteomes" id="UP000275267"/>
    </source>
</evidence>